<protein>
    <submittedName>
        <fullName evidence="2">Uncharacterized protein</fullName>
    </submittedName>
</protein>
<dbReference type="EMBL" id="HBHT01033018">
    <property type="protein sequence ID" value="CAD9985491.1"/>
    <property type="molecule type" value="Transcribed_RNA"/>
</dbReference>
<gene>
    <name evidence="2" type="ORF">APAL1065_LOCUS22210</name>
</gene>
<feature type="region of interest" description="Disordered" evidence="1">
    <location>
        <begin position="1"/>
        <end position="26"/>
    </location>
</feature>
<sequence length="106" mass="12156">MKVPTEPQELSGTLRHAAPSPPQSIGSQVCSTLELLIRGDSYMVEDPFSVEEAEIFRQIWLAVLVDTCVLCPIFSHDLIQIYCVRQKRPTGSFHKYFEKFGYSWNF</sequence>
<name>A0A7S2YMX3_9STRA</name>
<proteinExistence type="predicted"/>
<reference evidence="2" key="1">
    <citation type="submission" date="2021-01" db="EMBL/GenBank/DDBJ databases">
        <authorList>
            <person name="Corre E."/>
            <person name="Pelletier E."/>
            <person name="Niang G."/>
            <person name="Scheremetjew M."/>
            <person name="Finn R."/>
            <person name="Kale V."/>
            <person name="Holt S."/>
            <person name="Cochrane G."/>
            <person name="Meng A."/>
            <person name="Brown T."/>
            <person name="Cohen L."/>
        </authorList>
    </citation>
    <scope>NUCLEOTIDE SEQUENCE</scope>
    <source>
        <strain evidence="2">CCMP125</strain>
    </source>
</reference>
<evidence type="ECO:0000256" key="1">
    <source>
        <dbReference type="SAM" id="MobiDB-lite"/>
    </source>
</evidence>
<organism evidence="2">
    <name type="scientific">Entomoneis paludosa</name>
    <dbReference type="NCBI Taxonomy" id="265537"/>
    <lineage>
        <taxon>Eukaryota</taxon>
        <taxon>Sar</taxon>
        <taxon>Stramenopiles</taxon>
        <taxon>Ochrophyta</taxon>
        <taxon>Bacillariophyta</taxon>
        <taxon>Bacillariophyceae</taxon>
        <taxon>Bacillariophycidae</taxon>
        <taxon>Entomoneidaceae</taxon>
        <taxon>Entomoneis</taxon>
    </lineage>
</organism>
<dbReference type="AlphaFoldDB" id="A0A7S2YMX3"/>
<accession>A0A7S2YMX3</accession>
<evidence type="ECO:0000313" key="2">
    <source>
        <dbReference type="EMBL" id="CAD9985491.1"/>
    </source>
</evidence>